<dbReference type="PATRIC" id="fig|1423813.3.peg.2302"/>
<protein>
    <recommendedName>
        <fullName evidence="3">ArpU family transcriptional regulator</fullName>
    </recommendedName>
</protein>
<dbReference type="AlphaFoldDB" id="A0A0R2ADR4"/>
<proteinExistence type="predicted"/>
<dbReference type="RefSeq" id="WP_057779475.1">
    <property type="nucleotide sequence ID" value="NZ_AYYY01000043.1"/>
</dbReference>
<dbReference type="InterPro" id="IPR006524">
    <property type="entry name" value="ArpU-like"/>
</dbReference>
<dbReference type="Proteomes" id="UP000051733">
    <property type="component" value="Unassembled WGS sequence"/>
</dbReference>
<gene>
    <name evidence="1" type="ORF">FC26_GL002260</name>
</gene>
<reference evidence="1 2" key="1">
    <citation type="journal article" date="2015" name="Genome Announc.">
        <title>Expanding the biotechnology potential of lactobacilli through comparative genomics of 213 strains and associated genera.</title>
        <authorList>
            <person name="Sun Z."/>
            <person name="Harris H.M."/>
            <person name="McCann A."/>
            <person name="Guo C."/>
            <person name="Argimon S."/>
            <person name="Zhang W."/>
            <person name="Yang X."/>
            <person name="Jeffery I.B."/>
            <person name="Cooney J.C."/>
            <person name="Kagawa T.F."/>
            <person name="Liu W."/>
            <person name="Song Y."/>
            <person name="Salvetti E."/>
            <person name="Wrobel A."/>
            <person name="Rasinkangas P."/>
            <person name="Parkhill J."/>
            <person name="Rea M.C."/>
            <person name="O'Sullivan O."/>
            <person name="Ritari J."/>
            <person name="Douillard F.P."/>
            <person name="Paul Ross R."/>
            <person name="Yang R."/>
            <person name="Briner A.E."/>
            <person name="Felis G.E."/>
            <person name="de Vos W.M."/>
            <person name="Barrangou R."/>
            <person name="Klaenhammer T.R."/>
            <person name="Caufield P.W."/>
            <person name="Cui Y."/>
            <person name="Zhang H."/>
            <person name="O'Toole P.W."/>
        </authorList>
    </citation>
    <scope>NUCLEOTIDE SEQUENCE [LARGE SCALE GENOMIC DNA]</scope>
    <source>
        <strain evidence="1 2">DSM 20634</strain>
    </source>
</reference>
<dbReference type="STRING" id="1423813.FC26_GL002260"/>
<dbReference type="NCBIfam" id="TIGR01637">
    <property type="entry name" value="phage_arpU"/>
    <property type="match status" value="1"/>
</dbReference>
<accession>A0A0R2ADR4</accession>
<dbReference type="EMBL" id="AYYY01000043">
    <property type="protein sequence ID" value="KRM61043.1"/>
    <property type="molecule type" value="Genomic_DNA"/>
</dbReference>
<evidence type="ECO:0000313" key="2">
    <source>
        <dbReference type="Proteomes" id="UP000051733"/>
    </source>
</evidence>
<evidence type="ECO:0000313" key="1">
    <source>
        <dbReference type="EMBL" id="KRM61043.1"/>
    </source>
</evidence>
<name>A0A0R2ADR4_9LACO</name>
<sequence length="152" mass="17966">MTETTDNLSLFPEVDEQATIKKVTSFFKVTFPKMVRYSGRSITNLQSPVISDMPGVKNVENNADRRIVQRLTAENVVEQTMKALNVCDSISQTIIKKLYLSDHRVYDFQIWKEIGYQERRYYYYKNRALLAFADYYMLDDLHEFQEPKKLQV</sequence>
<evidence type="ECO:0008006" key="3">
    <source>
        <dbReference type="Google" id="ProtNLM"/>
    </source>
</evidence>
<dbReference type="OrthoDB" id="2301896at2"/>
<comment type="caution">
    <text evidence="1">The sequence shown here is derived from an EMBL/GenBank/DDBJ whole genome shotgun (WGS) entry which is preliminary data.</text>
</comment>
<organism evidence="1 2">
    <name type="scientific">Paucilactobacillus vaccinostercus DSM 20634</name>
    <dbReference type="NCBI Taxonomy" id="1423813"/>
    <lineage>
        <taxon>Bacteria</taxon>
        <taxon>Bacillati</taxon>
        <taxon>Bacillota</taxon>
        <taxon>Bacilli</taxon>
        <taxon>Lactobacillales</taxon>
        <taxon>Lactobacillaceae</taxon>
        <taxon>Paucilactobacillus</taxon>
    </lineage>
</organism>
<keyword evidence="2" id="KW-1185">Reference proteome</keyword>